<protein>
    <submittedName>
        <fullName evidence="1">Uncharacterized protein</fullName>
    </submittedName>
</protein>
<sequence>MVPSRSTLMDSDEAVMKPDAGIHRSAWKAGSANFGFIEFS</sequence>
<organism evidence="1">
    <name type="scientific">uncultured Chloroflexia bacterium</name>
    <dbReference type="NCBI Taxonomy" id="1672391"/>
    <lineage>
        <taxon>Bacteria</taxon>
        <taxon>Bacillati</taxon>
        <taxon>Chloroflexota</taxon>
        <taxon>Chloroflexia</taxon>
        <taxon>environmental samples</taxon>
    </lineage>
</organism>
<evidence type="ECO:0000313" key="1">
    <source>
        <dbReference type="EMBL" id="CAA9225520.1"/>
    </source>
</evidence>
<dbReference type="EMBL" id="CADCTR010000209">
    <property type="protein sequence ID" value="CAA9225520.1"/>
    <property type="molecule type" value="Genomic_DNA"/>
</dbReference>
<accession>A0A6J4HI91</accession>
<reference evidence="1" key="1">
    <citation type="submission" date="2020-02" db="EMBL/GenBank/DDBJ databases">
        <authorList>
            <person name="Meier V. D."/>
        </authorList>
    </citation>
    <scope>NUCLEOTIDE SEQUENCE</scope>
    <source>
        <strain evidence="1">AVDCRST_MAG93</strain>
    </source>
</reference>
<gene>
    <name evidence="1" type="ORF">AVDCRST_MAG93-645</name>
</gene>
<name>A0A6J4HI91_9CHLR</name>
<dbReference type="AlphaFoldDB" id="A0A6J4HI91"/>
<proteinExistence type="predicted"/>